<organism evidence="7 8">
    <name type="scientific">Bosea massiliensis</name>
    <dbReference type="NCBI Taxonomy" id="151419"/>
    <lineage>
        <taxon>Bacteria</taxon>
        <taxon>Pseudomonadati</taxon>
        <taxon>Pseudomonadota</taxon>
        <taxon>Alphaproteobacteria</taxon>
        <taxon>Hyphomicrobiales</taxon>
        <taxon>Boseaceae</taxon>
        <taxon>Bosea</taxon>
    </lineage>
</organism>
<evidence type="ECO:0000256" key="3">
    <source>
        <dbReference type="ARBA" id="ARBA00022741"/>
    </source>
</evidence>
<dbReference type="PANTHER" id="PTHR43820:SF4">
    <property type="entry name" value="HIGH-AFFINITY BRANCHED-CHAIN AMINO ACID TRANSPORT ATP-BINDING PROTEIN LIVF"/>
    <property type="match status" value="1"/>
</dbReference>
<gene>
    <name evidence="7" type="ORF">ACFPN9_25740</name>
</gene>
<dbReference type="Gene3D" id="3.40.50.300">
    <property type="entry name" value="P-loop containing nucleotide triphosphate hydrolases"/>
    <property type="match status" value="1"/>
</dbReference>
<protein>
    <submittedName>
        <fullName evidence="7">ABC transporter ATP-binding protein</fullName>
    </submittedName>
</protein>
<dbReference type="PANTHER" id="PTHR43820">
    <property type="entry name" value="HIGH-AFFINITY BRANCHED-CHAIN AMINO ACID TRANSPORT ATP-BINDING PROTEIN LIVF"/>
    <property type="match status" value="1"/>
</dbReference>
<accession>A0ABW0P9S3</accession>
<dbReference type="InterPro" id="IPR003439">
    <property type="entry name" value="ABC_transporter-like_ATP-bd"/>
</dbReference>
<dbReference type="GO" id="GO:0005524">
    <property type="term" value="F:ATP binding"/>
    <property type="evidence" value="ECO:0007669"/>
    <property type="project" value="UniProtKB-KW"/>
</dbReference>
<dbReference type="SMART" id="SM00382">
    <property type="entry name" value="AAA"/>
    <property type="match status" value="1"/>
</dbReference>
<evidence type="ECO:0000256" key="2">
    <source>
        <dbReference type="ARBA" id="ARBA00022448"/>
    </source>
</evidence>
<feature type="domain" description="ABC transporter" evidence="6">
    <location>
        <begin position="3"/>
        <end position="231"/>
    </location>
</feature>
<evidence type="ECO:0000259" key="6">
    <source>
        <dbReference type="PROSITE" id="PS50893"/>
    </source>
</evidence>
<dbReference type="InterPro" id="IPR003593">
    <property type="entry name" value="AAA+_ATPase"/>
</dbReference>
<dbReference type="RefSeq" id="WP_377817867.1">
    <property type="nucleotide sequence ID" value="NZ_JBHSLU010000104.1"/>
</dbReference>
<keyword evidence="3" id="KW-0547">Nucleotide-binding</keyword>
<proteinExistence type="inferred from homology"/>
<keyword evidence="2" id="KW-0813">Transport</keyword>
<evidence type="ECO:0000256" key="1">
    <source>
        <dbReference type="ARBA" id="ARBA00005417"/>
    </source>
</evidence>
<name>A0ABW0P9S3_9HYPH</name>
<sequence>MLLQLSEFSAGYGEIDIIRNIELSVSDREIVTIAGTNGAGKSTLVKGIMGLVPKMSGTMLFAGADLLRMRAEERAARGISYVPQISNVFASLTVLENLKVVNVSGRSGKRLDDMFSVFPALRDRRRTLARSLSGGERQQLAFARALMTDPKLIILDEPTAALSPALTDQVFQRVIDLRSHEVAVLMIEQRARQSLKISDRGYILDGGKVAMSGKAADLLSDPAMAKLYLGINDGH</sequence>
<keyword evidence="8" id="KW-1185">Reference proteome</keyword>
<evidence type="ECO:0000313" key="8">
    <source>
        <dbReference type="Proteomes" id="UP001596060"/>
    </source>
</evidence>
<comment type="caution">
    <text evidence="7">The sequence shown here is derived from an EMBL/GenBank/DDBJ whole genome shotgun (WGS) entry which is preliminary data.</text>
</comment>
<evidence type="ECO:0000256" key="4">
    <source>
        <dbReference type="ARBA" id="ARBA00022840"/>
    </source>
</evidence>
<dbReference type="SUPFAM" id="SSF52540">
    <property type="entry name" value="P-loop containing nucleoside triphosphate hydrolases"/>
    <property type="match status" value="1"/>
</dbReference>
<dbReference type="PROSITE" id="PS50893">
    <property type="entry name" value="ABC_TRANSPORTER_2"/>
    <property type="match status" value="1"/>
</dbReference>
<dbReference type="Proteomes" id="UP001596060">
    <property type="component" value="Unassembled WGS sequence"/>
</dbReference>
<dbReference type="EMBL" id="JBHSLU010000104">
    <property type="protein sequence ID" value="MFC5508643.1"/>
    <property type="molecule type" value="Genomic_DNA"/>
</dbReference>
<dbReference type="InterPro" id="IPR052156">
    <property type="entry name" value="BCAA_Transport_ATP-bd_LivF"/>
</dbReference>
<reference evidence="8" key="1">
    <citation type="journal article" date="2019" name="Int. J. Syst. Evol. Microbiol.">
        <title>The Global Catalogue of Microorganisms (GCM) 10K type strain sequencing project: providing services to taxonomists for standard genome sequencing and annotation.</title>
        <authorList>
            <consortium name="The Broad Institute Genomics Platform"/>
            <consortium name="The Broad Institute Genome Sequencing Center for Infectious Disease"/>
            <person name="Wu L."/>
            <person name="Ma J."/>
        </authorList>
    </citation>
    <scope>NUCLEOTIDE SEQUENCE [LARGE SCALE GENOMIC DNA]</scope>
    <source>
        <strain evidence="8">CCUG 43117</strain>
    </source>
</reference>
<dbReference type="Pfam" id="PF00005">
    <property type="entry name" value="ABC_tran"/>
    <property type="match status" value="1"/>
</dbReference>
<dbReference type="InterPro" id="IPR027417">
    <property type="entry name" value="P-loop_NTPase"/>
</dbReference>
<dbReference type="CDD" id="cd03224">
    <property type="entry name" value="ABC_TM1139_LivF_branched"/>
    <property type="match status" value="1"/>
</dbReference>
<keyword evidence="4 7" id="KW-0067">ATP-binding</keyword>
<comment type="similarity">
    <text evidence="1">Belongs to the ABC transporter superfamily.</text>
</comment>
<evidence type="ECO:0000313" key="7">
    <source>
        <dbReference type="EMBL" id="MFC5508643.1"/>
    </source>
</evidence>
<keyword evidence="5" id="KW-0029">Amino-acid transport</keyword>
<evidence type="ECO:0000256" key="5">
    <source>
        <dbReference type="ARBA" id="ARBA00022970"/>
    </source>
</evidence>